<dbReference type="RefSeq" id="WP_336481195.1">
    <property type="nucleotide sequence ID" value="NZ_JBAWSV010000001.1"/>
</dbReference>
<dbReference type="Proteomes" id="UP001367922">
    <property type="component" value="Unassembled WGS sequence"/>
</dbReference>
<dbReference type="PANTHER" id="PTHR43861">
    <property type="entry name" value="TRANS-ACONITATE 2-METHYLTRANSFERASE-RELATED"/>
    <property type="match status" value="1"/>
</dbReference>
<dbReference type="InterPro" id="IPR029063">
    <property type="entry name" value="SAM-dependent_MTases_sf"/>
</dbReference>
<evidence type="ECO:0000313" key="3">
    <source>
        <dbReference type="EMBL" id="MEI4830802.1"/>
    </source>
</evidence>
<dbReference type="InterPro" id="IPR013216">
    <property type="entry name" value="Methyltransf_11"/>
</dbReference>
<dbReference type="CDD" id="cd02440">
    <property type="entry name" value="AdoMet_MTases"/>
    <property type="match status" value="1"/>
</dbReference>
<dbReference type="SUPFAM" id="SSF53335">
    <property type="entry name" value="S-adenosyl-L-methionine-dependent methyltransferases"/>
    <property type="match status" value="1"/>
</dbReference>
<dbReference type="PANTHER" id="PTHR43861:SF1">
    <property type="entry name" value="TRANS-ACONITATE 2-METHYLTRANSFERASE"/>
    <property type="match status" value="1"/>
</dbReference>
<evidence type="ECO:0000259" key="1">
    <source>
        <dbReference type="Pfam" id="PF08241"/>
    </source>
</evidence>
<proteinExistence type="predicted"/>
<reference evidence="3 4" key="1">
    <citation type="submission" date="2024-01" db="EMBL/GenBank/DDBJ databases">
        <title>Seven novel Bacillus-like species.</title>
        <authorList>
            <person name="Liu G."/>
        </authorList>
    </citation>
    <scope>NUCLEOTIDE SEQUENCE [LARGE SCALE GENOMIC DNA]</scope>
    <source>
        <strain evidence="3 4">FJAT-53711</strain>
    </source>
</reference>
<dbReference type="EMBL" id="JBAWSV010000001">
    <property type="protein sequence ID" value="MEI4828843.1"/>
    <property type="molecule type" value="Genomic_DNA"/>
</dbReference>
<comment type="caution">
    <text evidence="3">The sequence shown here is derived from an EMBL/GenBank/DDBJ whole genome shotgun (WGS) entry which is preliminary data.</text>
</comment>
<dbReference type="EC" id="2.1.-.-" evidence="3"/>
<dbReference type="GO" id="GO:0032259">
    <property type="term" value="P:methylation"/>
    <property type="evidence" value="ECO:0007669"/>
    <property type="project" value="UniProtKB-KW"/>
</dbReference>
<keyword evidence="3" id="KW-0808">Transferase</keyword>
<dbReference type="GO" id="GO:0008168">
    <property type="term" value="F:methyltransferase activity"/>
    <property type="evidence" value="ECO:0007669"/>
    <property type="project" value="UniProtKB-KW"/>
</dbReference>
<sequence>MVKSKDIHFRICNDLLERFDSALVYEGLNKTEVLTHAIRNFCAQVESQKMNDVKRQYTVNDHLQVRIDTHLKYEEKPVDLDKIVISQLQVTAQEKILDIGCASGKFLITLQKLGHQGQLTGLDQSPTMIQEAKNNSSNKRTIEWVIGNATKLPFPYNFYDWVIARHMLYHVTDVEKTIRGFKNIIRPDGGFLATTNSYVSLPRIEEMCNRMLLAFGLPEKSPTASPFCLENGKELLSSIFPIVEETVIHNSLLFHESIPIVNYIASMFPSLNIPDDFSLHTEMKKWLQVEIEQVLSHHNGIWRDPKAVAIYRCRK</sequence>
<evidence type="ECO:0000313" key="2">
    <source>
        <dbReference type="EMBL" id="MEI4828843.1"/>
    </source>
</evidence>
<dbReference type="EMBL" id="JBAWSV010000005">
    <property type="protein sequence ID" value="MEI4830802.1"/>
    <property type="molecule type" value="Genomic_DNA"/>
</dbReference>
<organism evidence="3 4">
    <name type="scientific">Bacillus yunxiaonensis</name>
    <dbReference type="NCBI Taxonomy" id="3127665"/>
    <lineage>
        <taxon>Bacteria</taxon>
        <taxon>Bacillati</taxon>
        <taxon>Bacillota</taxon>
        <taxon>Bacilli</taxon>
        <taxon>Bacillales</taxon>
        <taxon>Bacillaceae</taxon>
        <taxon>Bacillus</taxon>
    </lineage>
</organism>
<protein>
    <submittedName>
        <fullName evidence="3">Class I SAM-dependent methyltransferase</fullName>
        <ecNumber evidence="3">2.1.-.-</ecNumber>
    </submittedName>
</protein>
<keyword evidence="3" id="KW-0489">Methyltransferase</keyword>
<evidence type="ECO:0000313" key="4">
    <source>
        <dbReference type="Proteomes" id="UP001367922"/>
    </source>
</evidence>
<dbReference type="Pfam" id="PF08241">
    <property type="entry name" value="Methyltransf_11"/>
    <property type="match status" value="1"/>
</dbReference>
<keyword evidence="4" id="KW-1185">Reference proteome</keyword>
<feature type="domain" description="Methyltransferase type 11" evidence="1">
    <location>
        <begin position="97"/>
        <end position="192"/>
    </location>
</feature>
<dbReference type="Gene3D" id="3.40.50.150">
    <property type="entry name" value="Vaccinia Virus protein VP39"/>
    <property type="match status" value="1"/>
</dbReference>
<name>A0ABU8G049_9BACI</name>
<gene>
    <name evidence="2" type="ORF">WAX78_05185</name>
    <name evidence="3" type="ORF">WAX78_15230</name>
</gene>
<accession>A0ABU8G049</accession>